<dbReference type="InterPro" id="IPR011604">
    <property type="entry name" value="PDDEXK-like_dom_sf"/>
</dbReference>
<dbReference type="EMBL" id="PEZG01000072">
    <property type="protein sequence ID" value="PIS15508.1"/>
    <property type="molecule type" value="Genomic_DNA"/>
</dbReference>
<accession>A0A2H0WU92</accession>
<dbReference type="Pfam" id="PF12705">
    <property type="entry name" value="PDDEXK_1"/>
    <property type="match status" value="1"/>
</dbReference>
<evidence type="ECO:0000259" key="1">
    <source>
        <dbReference type="Pfam" id="PF12705"/>
    </source>
</evidence>
<reference evidence="3" key="1">
    <citation type="submission" date="2017-09" db="EMBL/GenBank/DDBJ databases">
        <title>Depth-based differentiation of microbial function through sediment-hosted aquifers and enrichment of novel symbionts in the deep terrestrial subsurface.</title>
        <authorList>
            <person name="Probst A.J."/>
            <person name="Ladd B."/>
            <person name="Jarett J.K."/>
            <person name="Geller-Mcgrath D.E."/>
            <person name="Sieber C.M.K."/>
            <person name="Emerson J.B."/>
            <person name="Anantharaman K."/>
            <person name="Thomas B.C."/>
            <person name="Malmstrom R."/>
            <person name="Stieglmeier M."/>
            <person name="Klingl A."/>
            <person name="Woyke T."/>
            <person name="Ryan C.M."/>
            <person name="Banfield J.F."/>
        </authorList>
    </citation>
    <scope>NUCLEOTIDE SEQUENCE [LARGE SCALE GENOMIC DNA]</scope>
</reference>
<dbReference type="Gene3D" id="3.90.320.10">
    <property type="match status" value="1"/>
</dbReference>
<dbReference type="Proteomes" id="UP000231198">
    <property type="component" value="Unassembled WGS sequence"/>
</dbReference>
<gene>
    <name evidence="2" type="ORF">COT62_03330</name>
</gene>
<evidence type="ECO:0000313" key="2">
    <source>
        <dbReference type="EMBL" id="PIS15508.1"/>
    </source>
</evidence>
<organism evidence="2 3">
    <name type="scientific">Candidatus Roizmanbacteria bacterium CG09_land_8_20_14_0_10_41_9</name>
    <dbReference type="NCBI Taxonomy" id="1974850"/>
    <lineage>
        <taxon>Bacteria</taxon>
        <taxon>Candidatus Roizmaniibacteriota</taxon>
    </lineage>
</organism>
<evidence type="ECO:0000313" key="3">
    <source>
        <dbReference type="Proteomes" id="UP000231198"/>
    </source>
</evidence>
<feature type="domain" description="PD-(D/E)XK endonuclease-like" evidence="1">
    <location>
        <begin position="11"/>
        <end position="248"/>
    </location>
</feature>
<sequence>MAQDKYTAVWVSHTSIGDFISCPRAYYLKHIYRTPKTGHKIKLMSPPLALGQAVHEVIESLSVLPVDQRFKVSLIERLHKVWEKVKGKKGGFISDESEISYRSRAEAMLRRVMENPGPVGKQAIKIKMDLPFFWLSPEDNIILCGKIDWLEYLSETDSVRIVDFKTSRNEESPESLQLPIYHLLVHNCQKRPVDGMSYWYLERSDTLTERPLPNLEKAHAHILEIAKKIKVARKLNVLKCPHGGCRACRPFEAILQGEAELVGVDEYKSDIYVLDKSLEGQKKDSVVL</sequence>
<comment type="caution">
    <text evidence="2">The sequence shown here is derived from an EMBL/GenBank/DDBJ whole genome shotgun (WGS) entry which is preliminary data.</text>
</comment>
<dbReference type="InterPro" id="IPR038726">
    <property type="entry name" value="PDDEXK_AddAB-type"/>
</dbReference>
<dbReference type="AlphaFoldDB" id="A0A2H0WU92"/>
<proteinExistence type="predicted"/>
<name>A0A2H0WU92_9BACT</name>
<protein>
    <recommendedName>
        <fullName evidence="1">PD-(D/E)XK endonuclease-like domain-containing protein</fullName>
    </recommendedName>
</protein>